<dbReference type="Pfam" id="PF00857">
    <property type="entry name" value="Isochorismatase"/>
    <property type="match status" value="1"/>
</dbReference>
<dbReference type="RefSeq" id="WP_251515686.1">
    <property type="nucleotide sequence ID" value="NZ_JAMBON010000027.1"/>
</dbReference>
<comment type="caution">
    <text evidence="4">The sequence shown here is derived from an EMBL/GenBank/DDBJ whole genome shotgun (WGS) entry which is preliminary data.</text>
</comment>
<organism evidence="4 5">
    <name type="scientific">Oceanobacillus luteolus</name>
    <dbReference type="NCBI Taxonomy" id="1274358"/>
    <lineage>
        <taxon>Bacteria</taxon>
        <taxon>Bacillati</taxon>
        <taxon>Bacillota</taxon>
        <taxon>Bacilli</taxon>
        <taxon>Bacillales</taxon>
        <taxon>Bacillaceae</taxon>
        <taxon>Oceanobacillus</taxon>
    </lineage>
</organism>
<evidence type="ECO:0000259" key="3">
    <source>
        <dbReference type="Pfam" id="PF00857"/>
    </source>
</evidence>
<dbReference type="EMBL" id="JBHUDE010000130">
    <property type="protein sequence ID" value="MFD1608740.1"/>
    <property type="molecule type" value="Genomic_DNA"/>
</dbReference>
<reference evidence="5" key="1">
    <citation type="journal article" date="2019" name="Int. J. Syst. Evol. Microbiol.">
        <title>The Global Catalogue of Microorganisms (GCM) 10K type strain sequencing project: providing services to taxonomists for standard genome sequencing and annotation.</title>
        <authorList>
            <consortium name="The Broad Institute Genomics Platform"/>
            <consortium name="The Broad Institute Genome Sequencing Center for Infectious Disease"/>
            <person name="Wu L."/>
            <person name="Ma J."/>
        </authorList>
    </citation>
    <scope>NUCLEOTIDE SEQUENCE [LARGE SCALE GENOMIC DNA]</scope>
    <source>
        <strain evidence="5">CGMCC 1.12376</strain>
    </source>
</reference>
<evidence type="ECO:0000313" key="4">
    <source>
        <dbReference type="EMBL" id="MFD1608740.1"/>
    </source>
</evidence>
<dbReference type="InterPro" id="IPR050272">
    <property type="entry name" value="Isochorismatase-like_hydrls"/>
</dbReference>
<dbReference type="PANTHER" id="PTHR43540">
    <property type="entry name" value="PEROXYUREIDOACRYLATE/UREIDOACRYLATE AMIDOHYDROLASE-RELATED"/>
    <property type="match status" value="1"/>
</dbReference>
<sequence length="179" mass="20661">MRALLVIDAQKTIVDFKDFHQEIGMIETMITDFKENGDQVIFIRNLDDDEKSSFHKNSAGSEIHDSLKKYAEIVVEKKTPSSFYQTELDEKLKQFGVDHIFITGFNTEFCCQFTAIAAYDRGYKVTFIEDATGTVNDGTTYEMEGLDIRDFVGTVLHWSSVIEVLDYEEYVEEYRTNKV</sequence>
<keyword evidence="5" id="KW-1185">Reference proteome</keyword>
<keyword evidence="2" id="KW-0378">Hydrolase</keyword>
<dbReference type="InterPro" id="IPR000868">
    <property type="entry name" value="Isochorismatase-like_dom"/>
</dbReference>
<name>A0ABW4HTU2_9BACI</name>
<accession>A0ABW4HTU2</accession>
<evidence type="ECO:0000256" key="1">
    <source>
        <dbReference type="ARBA" id="ARBA00006336"/>
    </source>
</evidence>
<dbReference type="InterPro" id="IPR036380">
    <property type="entry name" value="Isochorismatase-like_sf"/>
</dbReference>
<gene>
    <name evidence="4" type="ORF">ACFSBH_14035</name>
</gene>
<dbReference type="SUPFAM" id="SSF52499">
    <property type="entry name" value="Isochorismatase-like hydrolases"/>
    <property type="match status" value="1"/>
</dbReference>
<dbReference type="Proteomes" id="UP001597221">
    <property type="component" value="Unassembled WGS sequence"/>
</dbReference>
<dbReference type="Gene3D" id="3.40.50.850">
    <property type="entry name" value="Isochorismatase-like"/>
    <property type="match status" value="1"/>
</dbReference>
<evidence type="ECO:0000313" key="5">
    <source>
        <dbReference type="Proteomes" id="UP001597221"/>
    </source>
</evidence>
<protein>
    <submittedName>
        <fullName evidence="4">Isochorismatase family protein</fullName>
    </submittedName>
</protein>
<proteinExistence type="inferred from homology"/>
<evidence type="ECO:0000256" key="2">
    <source>
        <dbReference type="ARBA" id="ARBA00022801"/>
    </source>
</evidence>
<dbReference type="PANTHER" id="PTHR43540:SF6">
    <property type="entry name" value="ISOCHORISMATASE-LIKE DOMAIN-CONTAINING PROTEIN"/>
    <property type="match status" value="1"/>
</dbReference>
<feature type="domain" description="Isochorismatase-like" evidence="3">
    <location>
        <begin position="3"/>
        <end position="153"/>
    </location>
</feature>
<comment type="similarity">
    <text evidence="1">Belongs to the isochorismatase family.</text>
</comment>